<dbReference type="PROSITE" id="PS50405">
    <property type="entry name" value="GST_CTER"/>
    <property type="match status" value="1"/>
</dbReference>
<proteinExistence type="inferred from homology"/>
<comment type="caution">
    <text evidence="5">The sequence shown here is derived from an EMBL/GenBank/DDBJ whole genome shotgun (WGS) entry which is preliminary data.</text>
</comment>
<evidence type="ECO:0000256" key="1">
    <source>
        <dbReference type="ARBA" id="ARBA00007409"/>
    </source>
</evidence>
<accession>A0A3S0G7L2</accession>
<keyword evidence="2 5" id="KW-0808">Transferase</keyword>
<dbReference type="InterPro" id="IPR036249">
    <property type="entry name" value="Thioredoxin-like_sf"/>
</dbReference>
<organism evidence="5 6">
    <name type="scientific">Aquibium carbonis</name>
    <dbReference type="NCBI Taxonomy" id="2495581"/>
    <lineage>
        <taxon>Bacteria</taxon>
        <taxon>Pseudomonadati</taxon>
        <taxon>Pseudomonadota</taxon>
        <taxon>Alphaproteobacteria</taxon>
        <taxon>Hyphomicrobiales</taxon>
        <taxon>Phyllobacteriaceae</taxon>
        <taxon>Aquibium</taxon>
    </lineage>
</organism>
<dbReference type="Pfam" id="PF00043">
    <property type="entry name" value="GST_C"/>
    <property type="match status" value="1"/>
</dbReference>
<name>A0A3S0G7L2_9HYPH</name>
<dbReference type="SFLD" id="SFLDG01150">
    <property type="entry name" value="Main.1:_Beta-like"/>
    <property type="match status" value="1"/>
</dbReference>
<gene>
    <name evidence="5" type="ORF">EJC49_14645</name>
</gene>
<dbReference type="RefSeq" id="WP_126700679.1">
    <property type="nucleotide sequence ID" value="NZ_RWKW01000052.1"/>
</dbReference>
<evidence type="ECO:0000313" key="6">
    <source>
        <dbReference type="Proteomes" id="UP000278398"/>
    </source>
</evidence>
<comment type="similarity">
    <text evidence="1">Belongs to the GST superfamily.</text>
</comment>
<dbReference type="InterPro" id="IPR036282">
    <property type="entry name" value="Glutathione-S-Trfase_C_sf"/>
</dbReference>
<keyword evidence="6" id="KW-1185">Reference proteome</keyword>
<dbReference type="GO" id="GO:0016740">
    <property type="term" value="F:transferase activity"/>
    <property type="evidence" value="ECO:0007669"/>
    <property type="project" value="UniProtKB-KW"/>
</dbReference>
<dbReference type="Gene3D" id="1.20.1050.10">
    <property type="match status" value="1"/>
</dbReference>
<dbReference type="Proteomes" id="UP000278398">
    <property type="component" value="Unassembled WGS sequence"/>
</dbReference>
<dbReference type="SFLD" id="SFLDG00358">
    <property type="entry name" value="Main_(cytGST)"/>
    <property type="match status" value="1"/>
</dbReference>
<evidence type="ECO:0000256" key="2">
    <source>
        <dbReference type="ARBA" id="ARBA00022679"/>
    </source>
</evidence>
<evidence type="ECO:0000259" key="4">
    <source>
        <dbReference type="PROSITE" id="PS50405"/>
    </source>
</evidence>
<feature type="domain" description="GST C-terminal" evidence="4">
    <location>
        <begin position="87"/>
        <end position="213"/>
    </location>
</feature>
<dbReference type="SUPFAM" id="SSF47616">
    <property type="entry name" value="GST C-terminal domain-like"/>
    <property type="match status" value="1"/>
</dbReference>
<dbReference type="PANTHER" id="PTHR44051">
    <property type="entry name" value="GLUTATHIONE S-TRANSFERASE-RELATED"/>
    <property type="match status" value="1"/>
</dbReference>
<dbReference type="InterPro" id="IPR004046">
    <property type="entry name" value="GST_C"/>
</dbReference>
<dbReference type="CDD" id="cd03047">
    <property type="entry name" value="GST_N_2"/>
    <property type="match status" value="1"/>
</dbReference>
<dbReference type="FunFam" id="3.40.30.10:FF:000039">
    <property type="entry name" value="Glutathione S-transferase domain"/>
    <property type="match status" value="1"/>
</dbReference>
<dbReference type="PANTHER" id="PTHR44051:SF19">
    <property type="entry name" value="DISULFIDE-BOND OXIDOREDUCTASE YFCG"/>
    <property type="match status" value="1"/>
</dbReference>
<dbReference type="SFLD" id="SFLDS00019">
    <property type="entry name" value="Glutathione_Transferase_(cytos"/>
    <property type="match status" value="1"/>
</dbReference>
<dbReference type="SUPFAM" id="SSF52833">
    <property type="entry name" value="Thioredoxin-like"/>
    <property type="match status" value="1"/>
</dbReference>
<protein>
    <submittedName>
        <fullName evidence="5">Glutathione S-transferase family protein</fullName>
    </submittedName>
</protein>
<dbReference type="AlphaFoldDB" id="A0A3S0G7L2"/>
<evidence type="ECO:0000259" key="3">
    <source>
        <dbReference type="PROSITE" id="PS50404"/>
    </source>
</evidence>
<dbReference type="Pfam" id="PF13409">
    <property type="entry name" value="GST_N_2"/>
    <property type="match status" value="1"/>
</dbReference>
<reference evidence="5 6" key="1">
    <citation type="submission" date="2018-12" db="EMBL/GenBank/DDBJ databases">
        <title>Mesorhizobium carbonis sp. nov., isolated from coal mine water.</title>
        <authorList>
            <person name="Xin W."/>
            <person name="Xu Z."/>
            <person name="Xiang F."/>
            <person name="Zhang J."/>
            <person name="Xi L."/>
            <person name="Liu J."/>
        </authorList>
    </citation>
    <scope>NUCLEOTIDE SEQUENCE [LARGE SCALE GENOMIC DNA]</scope>
    <source>
        <strain evidence="5 6">B2.3</strain>
    </source>
</reference>
<dbReference type="InterPro" id="IPR010987">
    <property type="entry name" value="Glutathione-S-Trfase_C-like"/>
</dbReference>
<evidence type="ECO:0000313" key="5">
    <source>
        <dbReference type="EMBL" id="RST85631.1"/>
    </source>
</evidence>
<dbReference type="InterPro" id="IPR040079">
    <property type="entry name" value="Glutathione_S-Trfase"/>
</dbReference>
<sequence length="213" mass="24383">MLEVWGRKTSSNVQALMWCIGELRLPYRRHDVGHRYGGNDTPGFLALNPNGTVPILKDGDGEPLWETGAILRYLATRYGTGPFWPADLDDRTRIDKWAEWSKINIALNFTAPVFWRVVRTAPADRDEEAIRAALRALEVKLDIAEAQLEHHAFLACSEFTLADVQFGHVLFRYFDIDIPRGEHPAVKQYYDALTKRPAFIEHVMVSYEELRVA</sequence>
<dbReference type="Gene3D" id="3.40.30.10">
    <property type="entry name" value="Glutaredoxin"/>
    <property type="match status" value="1"/>
</dbReference>
<dbReference type="PROSITE" id="PS50404">
    <property type="entry name" value="GST_NTER"/>
    <property type="match status" value="1"/>
</dbReference>
<feature type="domain" description="GST N-terminal" evidence="3">
    <location>
        <begin position="1"/>
        <end position="82"/>
    </location>
</feature>
<dbReference type="OrthoDB" id="9810080at2"/>
<dbReference type="InterPro" id="IPR004045">
    <property type="entry name" value="Glutathione_S-Trfase_N"/>
</dbReference>
<dbReference type="EMBL" id="RWKW01000052">
    <property type="protein sequence ID" value="RST85631.1"/>
    <property type="molecule type" value="Genomic_DNA"/>
</dbReference>